<sequence length="134" mass="15214">MPEIVVLDTHIWVWWLNDKFNYLSAQQIDCIEQAERVAVSVISCFEVAQLVKRERLILPLPINEWVHEALTPAGVEALPLSPVIACLAVNLTDIHKDPFDRMIIATALHNQAKLMSVDGHFKNYPELHGHLIDT</sequence>
<dbReference type="Gene3D" id="3.40.50.1010">
    <property type="entry name" value="5'-nuclease"/>
    <property type="match status" value="1"/>
</dbReference>
<gene>
    <name evidence="2" type="ORF">CRENPOLYSF2_1150001</name>
</gene>
<dbReference type="PANTHER" id="PTHR36173">
    <property type="entry name" value="RIBONUCLEASE VAPC16-RELATED"/>
    <property type="match status" value="1"/>
</dbReference>
<dbReference type="RefSeq" id="WP_087145595.1">
    <property type="nucleotide sequence ID" value="NZ_FUKJ01000019.1"/>
</dbReference>
<name>A0A1R4GZD5_9GAMM</name>
<dbReference type="SUPFAM" id="SSF88723">
    <property type="entry name" value="PIN domain-like"/>
    <property type="match status" value="1"/>
</dbReference>
<dbReference type="PANTHER" id="PTHR36173:SF1">
    <property type="entry name" value="RIBONUCLEASE VAPC22"/>
    <property type="match status" value="1"/>
</dbReference>
<dbReference type="CDD" id="cd09872">
    <property type="entry name" value="PIN_Sll0205-like"/>
    <property type="match status" value="1"/>
</dbReference>
<feature type="domain" description="PIN" evidence="1">
    <location>
        <begin position="5"/>
        <end position="126"/>
    </location>
</feature>
<dbReference type="Proteomes" id="UP000195442">
    <property type="component" value="Unassembled WGS sequence"/>
</dbReference>
<proteinExistence type="predicted"/>
<evidence type="ECO:0000259" key="1">
    <source>
        <dbReference type="Pfam" id="PF01850"/>
    </source>
</evidence>
<evidence type="ECO:0000313" key="2">
    <source>
        <dbReference type="EMBL" id="SJM89363.1"/>
    </source>
</evidence>
<accession>A0A1R4GZD5</accession>
<dbReference type="InterPro" id="IPR052919">
    <property type="entry name" value="TA_system_RNase"/>
</dbReference>
<protein>
    <submittedName>
        <fullName evidence="2">PilT protein domain protein</fullName>
    </submittedName>
</protein>
<keyword evidence="3" id="KW-1185">Reference proteome</keyword>
<reference evidence="3" key="1">
    <citation type="submission" date="2017-02" db="EMBL/GenBank/DDBJ databases">
        <authorList>
            <person name="Daims H."/>
        </authorList>
    </citation>
    <scope>NUCLEOTIDE SEQUENCE [LARGE SCALE GENOMIC DNA]</scope>
</reference>
<dbReference type="InterPro" id="IPR041705">
    <property type="entry name" value="PIN_Sll0205"/>
</dbReference>
<organism evidence="2 3">
    <name type="scientific">Crenothrix polyspora</name>
    <dbReference type="NCBI Taxonomy" id="360316"/>
    <lineage>
        <taxon>Bacteria</taxon>
        <taxon>Pseudomonadati</taxon>
        <taxon>Pseudomonadota</taxon>
        <taxon>Gammaproteobacteria</taxon>
        <taxon>Methylococcales</taxon>
        <taxon>Crenotrichaceae</taxon>
        <taxon>Crenothrix</taxon>
    </lineage>
</organism>
<dbReference type="AlphaFoldDB" id="A0A1R4GZD5"/>
<dbReference type="InterPro" id="IPR002716">
    <property type="entry name" value="PIN_dom"/>
</dbReference>
<dbReference type="InterPro" id="IPR029060">
    <property type="entry name" value="PIN-like_dom_sf"/>
</dbReference>
<dbReference type="OrthoDB" id="9798990at2"/>
<dbReference type="Pfam" id="PF01850">
    <property type="entry name" value="PIN"/>
    <property type="match status" value="1"/>
</dbReference>
<dbReference type="EMBL" id="FUKJ01000019">
    <property type="protein sequence ID" value="SJM89363.1"/>
    <property type="molecule type" value="Genomic_DNA"/>
</dbReference>
<evidence type="ECO:0000313" key="3">
    <source>
        <dbReference type="Proteomes" id="UP000195442"/>
    </source>
</evidence>